<organism evidence="2 3">
    <name type="scientific">Orbilia ellipsospora</name>
    <dbReference type="NCBI Taxonomy" id="2528407"/>
    <lineage>
        <taxon>Eukaryota</taxon>
        <taxon>Fungi</taxon>
        <taxon>Dikarya</taxon>
        <taxon>Ascomycota</taxon>
        <taxon>Pezizomycotina</taxon>
        <taxon>Orbiliomycetes</taxon>
        <taxon>Orbiliales</taxon>
        <taxon>Orbiliaceae</taxon>
        <taxon>Orbilia</taxon>
    </lineage>
</organism>
<feature type="signal peptide" evidence="1">
    <location>
        <begin position="1"/>
        <end position="19"/>
    </location>
</feature>
<accession>A0AAV9XMQ5</accession>
<name>A0AAV9XMQ5_9PEZI</name>
<dbReference type="EMBL" id="JAVHJO010000002">
    <property type="protein sequence ID" value="KAK6542504.1"/>
    <property type="molecule type" value="Genomic_DNA"/>
</dbReference>
<gene>
    <name evidence="2" type="ORF">TWF694_006456</name>
</gene>
<feature type="chain" id="PRO_5043451953" evidence="1">
    <location>
        <begin position="20"/>
        <end position="176"/>
    </location>
</feature>
<keyword evidence="3" id="KW-1185">Reference proteome</keyword>
<comment type="caution">
    <text evidence="2">The sequence shown here is derived from an EMBL/GenBank/DDBJ whole genome shotgun (WGS) entry which is preliminary data.</text>
</comment>
<protein>
    <submittedName>
        <fullName evidence="2">Uncharacterized protein</fullName>
    </submittedName>
</protein>
<proteinExistence type="predicted"/>
<keyword evidence="1" id="KW-0732">Signal</keyword>
<evidence type="ECO:0000313" key="2">
    <source>
        <dbReference type="EMBL" id="KAK6542504.1"/>
    </source>
</evidence>
<reference evidence="2 3" key="1">
    <citation type="submission" date="2019-10" db="EMBL/GenBank/DDBJ databases">
        <authorList>
            <person name="Palmer J.M."/>
        </authorList>
    </citation>
    <scope>NUCLEOTIDE SEQUENCE [LARGE SCALE GENOMIC DNA]</scope>
    <source>
        <strain evidence="2 3">TWF694</strain>
    </source>
</reference>
<sequence length="176" mass="18933">MQLKNSILPLLSFASLLTATPVPSLSARSEAGCFEVTQFRDSGSPHSIEAQVYFLVTDASTGVAATCSANLAIQPTIVTADFPTVCNDTSVVFGLEYNPKLPGYWFIIGHLYNNNNTVDTGSLWLGGDIRRYNDPLNPNGDYDYLNFPASFSVAYNRHVQEKPTTTSAAAGTSPTA</sequence>
<dbReference type="Proteomes" id="UP001365542">
    <property type="component" value="Unassembled WGS sequence"/>
</dbReference>
<evidence type="ECO:0000256" key="1">
    <source>
        <dbReference type="SAM" id="SignalP"/>
    </source>
</evidence>
<dbReference type="AlphaFoldDB" id="A0AAV9XMQ5"/>
<evidence type="ECO:0000313" key="3">
    <source>
        <dbReference type="Proteomes" id="UP001365542"/>
    </source>
</evidence>